<evidence type="ECO:0000313" key="2">
    <source>
        <dbReference type="Proteomes" id="UP000001460"/>
    </source>
</evidence>
<accession>B6ADZ6</accession>
<organism evidence="1 2">
    <name type="scientific">Cryptosporidium muris (strain RN66)</name>
    <dbReference type="NCBI Taxonomy" id="441375"/>
    <lineage>
        <taxon>Eukaryota</taxon>
        <taxon>Sar</taxon>
        <taxon>Alveolata</taxon>
        <taxon>Apicomplexa</taxon>
        <taxon>Conoidasida</taxon>
        <taxon>Coccidia</taxon>
        <taxon>Eucoccidiorida</taxon>
        <taxon>Eimeriorina</taxon>
        <taxon>Cryptosporidiidae</taxon>
        <taxon>Cryptosporidium</taxon>
    </lineage>
</organism>
<reference evidence="1" key="1">
    <citation type="submission" date="2008-06" db="EMBL/GenBank/DDBJ databases">
        <authorList>
            <person name="Lorenzi H."/>
            <person name="Inman J."/>
            <person name="Miller J."/>
            <person name="Schobel S."/>
            <person name="Amedeo P."/>
            <person name="Caler E.V."/>
            <person name="da Silva J."/>
        </authorList>
    </citation>
    <scope>NUCLEOTIDE SEQUENCE [LARGE SCALE GENOMIC DNA]</scope>
    <source>
        <strain evidence="1">RN66</strain>
    </source>
</reference>
<dbReference type="AlphaFoldDB" id="B6ADZ6"/>
<dbReference type="OrthoDB" id="10285074at2759"/>
<dbReference type="VEuPathDB" id="CryptoDB:CMU_009290"/>
<name>B6ADZ6_CRYMR</name>
<dbReference type="OMA" id="STICCNE"/>
<dbReference type="EMBL" id="DS989729">
    <property type="protein sequence ID" value="EEA06437.1"/>
    <property type="molecule type" value="Genomic_DNA"/>
</dbReference>
<dbReference type="Proteomes" id="UP000001460">
    <property type="component" value="Unassembled WGS sequence"/>
</dbReference>
<dbReference type="GeneID" id="6995913"/>
<dbReference type="RefSeq" id="XP_002140786.1">
    <property type="nucleotide sequence ID" value="XM_002140750.1"/>
</dbReference>
<keyword evidence="2" id="KW-1185">Reference proteome</keyword>
<sequence>MEIYVSLYYLIYDFVGWYISRYDKNDIGNCTKYYIEIWNRITEVMKGKNRSEYTEIQSSLNIRVVENIFSCIGALVGYSTSDETLKSIIIRTELMLLGTLLPSHYIRKIEEEFNVDISKCDISDLYIHLSIIDEVCNISKKKFPYMLRNPLNGKHEPVKLKNEEFKDRLYMESYSLAIIDLIMLILKSYSESIKETSTSTICCNENLKLSLYSLPLINMTRAPDLSNSQTHIKVIETFNSFKIKDREDIFWKCLLFCKIYEIISSLLETTDSNIKYQTFLLAQKFIEEISDVNKVVLNKHNSLLFLILQSEWDTLLQSQFPHSLENNISFFQSYSRFFTLIQLIFLREISQIKDYGNQLTSLLHYFENQLYVNYIDMLVFLLNRIYVIVSTMEIRQISSEQQTLDERRVDANCDKSSAWKILQIFLKELYPLLLPLPDNSTLCLLVSASTQLNFELWLKLCFASFNTQITNYLKEDLIPTNNTIYNGLRILYQLILICDIDIVAPFVSDIIYQLWLLFIYIELDMLFSKHSSANLCNDTETAANLSENLNECIKLDNFGDSSETIAIIKKLHAEVANMLANKVEASILYQIIETINEVSKSAKHTNKRAYHLLSSFRMLFRDENIIL</sequence>
<evidence type="ECO:0000313" key="1">
    <source>
        <dbReference type="EMBL" id="EEA06437.1"/>
    </source>
</evidence>
<protein>
    <submittedName>
        <fullName evidence="1">Uncharacterized protein</fullName>
    </submittedName>
</protein>
<proteinExistence type="predicted"/>
<gene>
    <name evidence="1" type="ORF">CMU_009290</name>
</gene>